<dbReference type="SUPFAM" id="SSF48403">
    <property type="entry name" value="Ankyrin repeat"/>
    <property type="match status" value="1"/>
</dbReference>
<evidence type="ECO:0000313" key="5">
    <source>
        <dbReference type="Proteomes" id="UP000295106"/>
    </source>
</evidence>
<dbReference type="GeneID" id="99685022"/>
<sequence length="232" mass="24902">MAKRLSSPTWQSAEKLKQLFIRALYLFVLIGFLPARADSYVEFFRALQIDNESSVSSLLERGFDPNSVSQTGDIALALAIKEGADKVARRLLVQPGIEIDRASARGETALMMAAISGRLDWVERLVARGAAVNRPGWTPLHYAASGPDPRIVARLVELGAAIDARSPNDSTPLMLAAGYGDQRNALVLLGLGADPSLRNARGMSAADFARQAGHDPLAEQLEAAAARLGARR</sequence>
<dbReference type="PANTHER" id="PTHR24171">
    <property type="entry name" value="ANKYRIN REPEAT DOMAIN-CONTAINING PROTEIN 39-RELATED"/>
    <property type="match status" value="1"/>
</dbReference>
<feature type="repeat" description="ANK" evidence="3">
    <location>
        <begin position="168"/>
        <end position="200"/>
    </location>
</feature>
<evidence type="ECO:0000256" key="2">
    <source>
        <dbReference type="ARBA" id="ARBA00023043"/>
    </source>
</evidence>
<feature type="repeat" description="ANK" evidence="3">
    <location>
        <begin position="135"/>
        <end position="167"/>
    </location>
</feature>
<dbReference type="RefSeq" id="WP_243651036.1">
    <property type="nucleotide sequence ID" value="NZ_CP181386.1"/>
</dbReference>
<dbReference type="AlphaFoldDB" id="A0A4R2MHS6"/>
<comment type="caution">
    <text evidence="4">The sequence shown here is derived from an EMBL/GenBank/DDBJ whole genome shotgun (WGS) entry which is preliminary data.</text>
</comment>
<evidence type="ECO:0000313" key="4">
    <source>
        <dbReference type="EMBL" id="TCP04437.1"/>
    </source>
</evidence>
<organism evidence="4 5">
    <name type="scientific">Rubrivivax gelatinosus</name>
    <name type="common">Rhodocyclus gelatinosus</name>
    <name type="synonym">Rhodopseudomonas gelatinosa</name>
    <dbReference type="NCBI Taxonomy" id="28068"/>
    <lineage>
        <taxon>Bacteria</taxon>
        <taxon>Pseudomonadati</taxon>
        <taxon>Pseudomonadota</taxon>
        <taxon>Betaproteobacteria</taxon>
        <taxon>Burkholderiales</taxon>
        <taxon>Sphaerotilaceae</taxon>
        <taxon>Rubrivivax</taxon>
    </lineage>
</organism>
<reference evidence="4 5" key="1">
    <citation type="submission" date="2019-03" db="EMBL/GenBank/DDBJ databases">
        <title>Genomic Encyclopedia of Type Strains, Phase IV (KMG-IV): sequencing the most valuable type-strain genomes for metagenomic binning, comparative biology and taxonomic classification.</title>
        <authorList>
            <person name="Goeker M."/>
        </authorList>
    </citation>
    <scope>NUCLEOTIDE SEQUENCE [LARGE SCALE GENOMIC DNA]</scope>
    <source>
        <strain evidence="4 5">DSM 1709</strain>
    </source>
</reference>
<dbReference type="Pfam" id="PF12796">
    <property type="entry name" value="Ank_2"/>
    <property type="match status" value="2"/>
</dbReference>
<dbReference type="PROSITE" id="PS50088">
    <property type="entry name" value="ANK_REPEAT"/>
    <property type="match status" value="3"/>
</dbReference>
<keyword evidence="2 3" id="KW-0040">ANK repeat</keyword>
<dbReference type="InterPro" id="IPR036770">
    <property type="entry name" value="Ankyrin_rpt-contain_sf"/>
</dbReference>
<name>A0A4R2MHS6_RUBGE</name>
<feature type="repeat" description="ANK" evidence="3">
    <location>
        <begin position="105"/>
        <end position="133"/>
    </location>
</feature>
<accession>A0A4R2MHS6</accession>
<protein>
    <submittedName>
        <fullName evidence="4">Uncharacterized protein</fullName>
    </submittedName>
</protein>
<proteinExistence type="predicted"/>
<evidence type="ECO:0000256" key="3">
    <source>
        <dbReference type="PROSITE-ProRule" id="PRU00023"/>
    </source>
</evidence>
<keyword evidence="1" id="KW-0677">Repeat</keyword>
<dbReference type="PROSITE" id="PS50297">
    <property type="entry name" value="ANK_REP_REGION"/>
    <property type="match status" value="3"/>
</dbReference>
<evidence type="ECO:0000256" key="1">
    <source>
        <dbReference type="ARBA" id="ARBA00022737"/>
    </source>
</evidence>
<gene>
    <name evidence="4" type="ORF">EV684_102190</name>
</gene>
<dbReference type="Proteomes" id="UP000295106">
    <property type="component" value="Unassembled WGS sequence"/>
</dbReference>
<dbReference type="EMBL" id="SLXD01000002">
    <property type="protein sequence ID" value="TCP04437.1"/>
    <property type="molecule type" value="Genomic_DNA"/>
</dbReference>
<dbReference type="SMART" id="SM00248">
    <property type="entry name" value="ANK"/>
    <property type="match status" value="5"/>
</dbReference>
<dbReference type="InterPro" id="IPR002110">
    <property type="entry name" value="Ankyrin_rpt"/>
</dbReference>
<dbReference type="Gene3D" id="1.25.40.20">
    <property type="entry name" value="Ankyrin repeat-containing domain"/>
    <property type="match status" value="2"/>
</dbReference>